<dbReference type="Proteomes" id="UP000626109">
    <property type="component" value="Unassembled WGS sequence"/>
</dbReference>
<evidence type="ECO:0000256" key="2">
    <source>
        <dbReference type="ARBA" id="ARBA00022692"/>
    </source>
</evidence>
<dbReference type="Proteomes" id="UP000654075">
    <property type="component" value="Unassembled WGS sequence"/>
</dbReference>
<feature type="region of interest" description="Disordered" evidence="5">
    <location>
        <begin position="194"/>
        <end position="241"/>
    </location>
</feature>
<keyword evidence="3 6" id="KW-1133">Transmembrane helix</keyword>
<evidence type="ECO:0000313" key="9">
    <source>
        <dbReference type="Proteomes" id="UP000654075"/>
    </source>
</evidence>
<dbReference type="InterPro" id="IPR004776">
    <property type="entry name" value="Mem_transp_PIN-like"/>
</dbReference>
<dbReference type="GO" id="GO:0055085">
    <property type="term" value="P:transmembrane transport"/>
    <property type="evidence" value="ECO:0007669"/>
    <property type="project" value="InterPro"/>
</dbReference>
<evidence type="ECO:0000256" key="5">
    <source>
        <dbReference type="SAM" id="MobiDB-lite"/>
    </source>
</evidence>
<organism evidence="7 9">
    <name type="scientific">Polarella glacialis</name>
    <name type="common">Dinoflagellate</name>
    <dbReference type="NCBI Taxonomy" id="89957"/>
    <lineage>
        <taxon>Eukaryota</taxon>
        <taxon>Sar</taxon>
        <taxon>Alveolata</taxon>
        <taxon>Dinophyceae</taxon>
        <taxon>Suessiales</taxon>
        <taxon>Suessiaceae</taxon>
        <taxon>Polarella</taxon>
    </lineage>
</organism>
<evidence type="ECO:0000256" key="1">
    <source>
        <dbReference type="ARBA" id="ARBA00004141"/>
    </source>
</evidence>
<feature type="transmembrane region" description="Helical" evidence="6">
    <location>
        <begin position="99"/>
        <end position="120"/>
    </location>
</feature>
<gene>
    <name evidence="7" type="ORF">PGLA1383_LOCUS41969</name>
    <name evidence="8" type="ORF">PGLA2088_LOCUS11173</name>
</gene>
<comment type="caution">
    <text evidence="7">The sequence shown here is derived from an EMBL/GenBank/DDBJ whole genome shotgun (WGS) entry which is preliminary data.</text>
</comment>
<feature type="transmembrane region" description="Helical" evidence="6">
    <location>
        <begin position="499"/>
        <end position="520"/>
    </location>
</feature>
<evidence type="ECO:0000256" key="3">
    <source>
        <dbReference type="ARBA" id="ARBA00022989"/>
    </source>
</evidence>
<accession>A0A813GF14</accession>
<protein>
    <recommendedName>
        <fullName evidence="10">Auxin efflux carrier</fullName>
    </recommendedName>
</protein>
<evidence type="ECO:0000256" key="6">
    <source>
        <dbReference type="SAM" id="Phobius"/>
    </source>
</evidence>
<dbReference type="PANTHER" id="PTHR31419:SF1">
    <property type="entry name" value="PROTEIN PIN-LIKES 6"/>
    <property type="match status" value="1"/>
</dbReference>
<dbReference type="Pfam" id="PF03547">
    <property type="entry name" value="Mem_trans"/>
    <property type="match status" value="1"/>
</dbReference>
<dbReference type="GO" id="GO:0016020">
    <property type="term" value="C:membrane"/>
    <property type="evidence" value="ECO:0007669"/>
    <property type="project" value="UniProtKB-SubCell"/>
</dbReference>
<dbReference type="InterPro" id="IPR039305">
    <property type="entry name" value="PILS2/6"/>
</dbReference>
<proteinExistence type="predicted"/>
<feature type="transmembrane region" description="Helical" evidence="6">
    <location>
        <begin position="12"/>
        <end position="33"/>
    </location>
</feature>
<dbReference type="PANTHER" id="PTHR31419">
    <property type="entry name" value="PROTEIN PIN-LIKES 2"/>
    <property type="match status" value="1"/>
</dbReference>
<name>A0A813GF14_POLGL</name>
<keyword evidence="2 6" id="KW-0812">Transmembrane</keyword>
<evidence type="ECO:0000313" key="8">
    <source>
        <dbReference type="EMBL" id="CAE8654708.1"/>
    </source>
</evidence>
<evidence type="ECO:0000256" key="4">
    <source>
        <dbReference type="ARBA" id="ARBA00023136"/>
    </source>
</evidence>
<dbReference type="EMBL" id="CAJNNV010028515">
    <property type="protein sequence ID" value="CAE8624870.1"/>
    <property type="molecule type" value="Genomic_DNA"/>
</dbReference>
<reference evidence="7" key="1">
    <citation type="submission" date="2021-02" db="EMBL/GenBank/DDBJ databases">
        <authorList>
            <person name="Dougan E. K."/>
            <person name="Rhodes N."/>
            <person name="Thang M."/>
            <person name="Chan C."/>
        </authorList>
    </citation>
    <scope>NUCLEOTIDE SEQUENCE</scope>
</reference>
<feature type="transmembrane region" description="Helical" evidence="6">
    <location>
        <begin position="45"/>
        <end position="65"/>
    </location>
</feature>
<feature type="transmembrane region" description="Helical" evidence="6">
    <location>
        <begin position="132"/>
        <end position="157"/>
    </location>
</feature>
<comment type="subcellular location">
    <subcellularLocation>
        <location evidence="1">Membrane</location>
        <topology evidence="1">Multi-pass membrane protein</topology>
    </subcellularLocation>
</comment>
<evidence type="ECO:0000313" key="7">
    <source>
        <dbReference type="EMBL" id="CAE8624870.1"/>
    </source>
</evidence>
<keyword evidence="4 6" id="KW-0472">Membrane</keyword>
<evidence type="ECO:0008006" key="10">
    <source>
        <dbReference type="Google" id="ProtNLM"/>
    </source>
</evidence>
<dbReference type="OMA" id="FIVCYHI"/>
<feature type="transmembrane region" description="Helical" evidence="6">
    <location>
        <begin position="464"/>
        <end position="484"/>
    </location>
</feature>
<feature type="transmembrane region" description="Helical" evidence="6">
    <location>
        <begin position="428"/>
        <end position="452"/>
    </location>
</feature>
<dbReference type="OrthoDB" id="191139at2759"/>
<dbReference type="EMBL" id="CAJNNW010012788">
    <property type="protein sequence ID" value="CAE8654708.1"/>
    <property type="molecule type" value="Genomic_DNA"/>
</dbReference>
<keyword evidence="9" id="KW-1185">Reference proteome</keyword>
<dbReference type="AlphaFoldDB" id="A0A813GF14"/>
<sequence>MEAESALELELFIASLNAVGQIIVVAAIGAVLARRGVITPAQRKCLAGMSMNIFLPCLLFTSLLYCEQCNCDSCLARRSGPTPSCNSCPFIGDIIVDSWYLFFWPFVVVTTGLVLGRLLLRILGCPPELQSTLLGAIAFGNSTGLPVVILSVVSPALQQGGVLESNPMLYLPVYLVLYPVLQWTVGKRIFGVKSGSSGSTDEEKATPAAEGRPPFPVLPASSSFEPLSIPGKKYRSREEHDYGTSAKASAFAAGHQRRSPCNRLLQLFLGGWLLPRQKKRQAAGRHVPTESTDVIGRRSSLENGDLPLFVDAGAPTAQAMSTADSVPAGLPTTPTTTYLRGKLLQVLGSDLVQNWLSPPVLASLLALLIALTPVRHWLVDVEQENEAPLTFLYKALKVLGSAAVPCQLLVLGTNLGNGPSFKNASLKLHGAIALTKMVLVPAVVIFWIFCLAQARVISGAHPEALLLMMVVSCTPTANNLIIMLETGGKDTSTMSTTIFVQYMLAPVLLTMSLTVFPMLLKSRWFGN</sequence>